<name>A0AAV3NJ54_LITER</name>
<dbReference type="AlphaFoldDB" id="A0AAV3NJ54"/>
<protein>
    <submittedName>
        <fullName evidence="6">Uncharacterized protein</fullName>
    </submittedName>
</protein>
<dbReference type="PROSITE" id="PS51294">
    <property type="entry name" value="HTH_MYB"/>
    <property type="match status" value="1"/>
</dbReference>
<dbReference type="PANTHER" id="PTHR47122:SF4">
    <property type="entry name" value="TRF-LIKE 3"/>
    <property type="match status" value="1"/>
</dbReference>
<dbReference type="InterPro" id="IPR001005">
    <property type="entry name" value="SANT/Myb"/>
</dbReference>
<feature type="region of interest" description="Disordered" evidence="3">
    <location>
        <begin position="164"/>
        <end position="184"/>
    </location>
</feature>
<dbReference type="CDD" id="cd11660">
    <property type="entry name" value="SANT_TRF"/>
    <property type="match status" value="1"/>
</dbReference>
<feature type="domain" description="Myb-like" evidence="4">
    <location>
        <begin position="562"/>
        <end position="610"/>
    </location>
</feature>
<feature type="compositionally biased region" description="Polar residues" evidence="3">
    <location>
        <begin position="318"/>
        <end position="329"/>
    </location>
</feature>
<evidence type="ECO:0000256" key="2">
    <source>
        <dbReference type="ARBA" id="ARBA00023242"/>
    </source>
</evidence>
<dbReference type="GO" id="GO:0005634">
    <property type="term" value="C:nucleus"/>
    <property type="evidence" value="ECO:0007669"/>
    <property type="project" value="UniProtKB-SubCell"/>
</dbReference>
<dbReference type="Gene3D" id="1.10.246.220">
    <property type="match status" value="1"/>
</dbReference>
<dbReference type="EMBL" id="BAABME010000059">
    <property type="protein sequence ID" value="GAA0139111.1"/>
    <property type="molecule type" value="Genomic_DNA"/>
</dbReference>
<dbReference type="SMART" id="SM00717">
    <property type="entry name" value="SANT"/>
    <property type="match status" value="1"/>
</dbReference>
<dbReference type="PANTHER" id="PTHR47122">
    <property type="entry name" value="MYB-LIKE DNA-BINDING DOMAIN CONTAINING PROTEIN, EXPRESSED"/>
    <property type="match status" value="1"/>
</dbReference>
<keyword evidence="2" id="KW-0539">Nucleus</keyword>
<evidence type="ECO:0000259" key="5">
    <source>
        <dbReference type="PROSITE" id="PS51294"/>
    </source>
</evidence>
<dbReference type="PROSITE" id="PS50090">
    <property type="entry name" value="MYB_LIKE"/>
    <property type="match status" value="1"/>
</dbReference>
<feature type="region of interest" description="Disordered" evidence="3">
    <location>
        <begin position="311"/>
        <end position="341"/>
    </location>
</feature>
<comment type="subcellular location">
    <subcellularLocation>
        <location evidence="1">Nucleus</location>
    </subcellularLocation>
</comment>
<sequence length="671" mass="74282">METMVVETEGEATVEDSFNEIDLPTGQVDADPVVYKLVRVDGNGRLVPATDEEFRAVEDLLVEDKSENLMMDTAQSVECSGMWNTHSSEDTVSGNLGDMAGTLTSHGTEAAPKNLNVPCEDMAGTLLSPGTEARSNNMNVPCEQAMDTEKQVLQLEENVLPLASASGNRSDTESRSAEGFSNPLGGIIEKRSQISSTSSSWKPDFSKLEGELHLDNLTVRELQETFKATFGRETSVKDKQWLKRRIIMGLTHSCDFSTTTLVIKNGTVVKKGKQKTCKSMEDQVCEDREGGIISINCEGFLVPDDNKLEVHSSDTKGIDSSTEYNGASEDNNEEKRATKRVRKPTKRYIEELSEVEPWECSGKSVASHKYPVHGHQHQEVGLGSVPTVQFSRPLVTRQDSLGGSGVLVPYVSRIRRSRPRKDVMALVTLQHNGIGMTTARMMENGLVQNSSQLDNEEHAGLVEEGLIIHSPQLDKVELATLVEKSYTIRSPKLNSKDHESFKSQLSFGPVQVPVKHNLNMRYMELIPGAELQNMETFADSSDDNVAITNIPQGAMRRKHHRPWALNEVVKLVEGVAKYGVGRWSEIKRVAFASSPYRTSVDLKDKWRNLLRASFAQLSAGNEMQKSRKHSSIPIPAPILKRVRDLAEMQEEVSPINGSSKFAAHSNEFLTV</sequence>
<dbReference type="Pfam" id="PF00249">
    <property type="entry name" value="Myb_DNA-binding"/>
    <property type="match status" value="1"/>
</dbReference>
<organism evidence="6 7">
    <name type="scientific">Lithospermum erythrorhizon</name>
    <name type="common">Purple gromwell</name>
    <name type="synonym">Lithospermum officinale var. erythrorhizon</name>
    <dbReference type="NCBI Taxonomy" id="34254"/>
    <lineage>
        <taxon>Eukaryota</taxon>
        <taxon>Viridiplantae</taxon>
        <taxon>Streptophyta</taxon>
        <taxon>Embryophyta</taxon>
        <taxon>Tracheophyta</taxon>
        <taxon>Spermatophyta</taxon>
        <taxon>Magnoliopsida</taxon>
        <taxon>eudicotyledons</taxon>
        <taxon>Gunneridae</taxon>
        <taxon>Pentapetalae</taxon>
        <taxon>asterids</taxon>
        <taxon>lamiids</taxon>
        <taxon>Boraginales</taxon>
        <taxon>Boraginaceae</taxon>
        <taxon>Boraginoideae</taxon>
        <taxon>Lithospermeae</taxon>
        <taxon>Lithospermum</taxon>
    </lineage>
</organism>
<evidence type="ECO:0000259" key="4">
    <source>
        <dbReference type="PROSITE" id="PS50090"/>
    </source>
</evidence>
<evidence type="ECO:0000313" key="6">
    <source>
        <dbReference type="EMBL" id="GAA0139111.1"/>
    </source>
</evidence>
<dbReference type="Proteomes" id="UP001454036">
    <property type="component" value="Unassembled WGS sequence"/>
</dbReference>
<gene>
    <name evidence="6" type="ORF">LIER_00725</name>
</gene>
<keyword evidence="7" id="KW-1185">Reference proteome</keyword>
<dbReference type="SUPFAM" id="SSF46689">
    <property type="entry name" value="Homeodomain-like"/>
    <property type="match status" value="1"/>
</dbReference>
<comment type="caution">
    <text evidence="6">The sequence shown here is derived from an EMBL/GenBank/DDBJ whole genome shotgun (WGS) entry which is preliminary data.</text>
</comment>
<evidence type="ECO:0000256" key="3">
    <source>
        <dbReference type="SAM" id="MobiDB-lite"/>
    </source>
</evidence>
<dbReference type="InterPro" id="IPR017930">
    <property type="entry name" value="Myb_dom"/>
</dbReference>
<proteinExistence type="predicted"/>
<feature type="domain" description="HTH myb-type" evidence="5">
    <location>
        <begin position="555"/>
        <end position="614"/>
    </location>
</feature>
<dbReference type="InterPro" id="IPR009057">
    <property type="entry name" value="Homeodomain-like_sf"/>
</dbReference>
<reference evidence="6 7" key="1">
    <citation type="submission" date="2024-01" db="EMBL/GenBank/DDBJ databases">
        <title>The complete chloroplast genome sequence of Lithospermum erythrorhizon: insights into the phylogenetic relationship among Boraginaceae species and the maternal lineages of purple gromwells.</title>
        <authorList>
            <person name="Okada T."/>
            <person name="Watanabe K."/>
        </authorList>
    </citation>
    <scope>NUCLEOTIDE SEQUENCE [LARGE SCALE GENOMIC DNA]</scope>
</reference>
<accession>A0AAV3NJ54</accession>
<evidence type="ECO:0000256" key="1">
    <source>
        <dbReference type="ARBA" id="ARBA00004123"/>
    </source>
</evidence>
<evidence type="ECO:0000313" key="7">
    <source>
        <dbReference type="Proteomes" id="UP001454036"/>
    </source>
</evidence>